<proteinExistence type="predicted"/>
<organism evidence="3 4">
    <name type="scientific">Chitinophaga skermanii</name>
    <dbReference type="NCBI Taxonomy" id="331697"/>
    <lineage>
        <taxon>Bacteria</taxon>
        <taxon>Pseudomonadati</taxon>
        <taxon>Bacteroidota</taxon>
        <taxon>Chitinophagia</taxon>
        <taxon>Chitinophagales</taxon>
        <taxon>Chitinophagaceae</taxon>
        <taxon>Chitinophaga</taxon>
    </lineage>
</organism>
<dbReference type="Proteomes" id="UP000249547">
    <property type="component" value="Unassembled WGS sequence"/>
</dbReference>
<dbReference type="InterPro" id="IPR011059">
    <property type="entry name" value="Metal-dep_hydrolase_composite"/>
</dbReference>
<keyword evidence="1" id="KW-0732">Signal</keyword>
<dbReference type="PANTHER" id="PTHR43135:SF3">
    <property type="entry name" value="ALPHA-D-RIBOSE 1-METHYLPHOSPHONATE 5-TRIPHOSPHATE DIPHOSPHATASE"/>
    <property type="match status" value="1"/>
</dbReference>
<evidence type="ECO:0000256" key="1">
    <source>
        <dbReference type="SAM" id="SignalP"/>
    </source>
</evidence>
<feature type="signal peptide" evidence="1">
    <location>
        <begin position="1"/>
        <end position="20"/>
    </location>
</feature>
<dbReference type="Gene3D" id="1.20.58.520">
    <property type="entry name" value="Amidohydrolase"/>
    <property type="match status" value="1"/>
</dbReference>
<comment type="caution">
    <text evidence="3">The sequence shown here is derived from an EMBL/GenBank/DDBJ whole genome shotgun (WGS) entry which is preliminary data.</text>
</comment>
<dbReference type="Gene3D" id="3.40.50.10910">
    <property type="entry name" value="Amidohydrolase"/>
    <property type="match status" value="1"/>
</dbReference>
<keyword evidence="3" id="KW-0378">Hydrolase</keyword>
<name>A0A327QEY3_9BACT</name>
<dbReference type="PANTHER" id="PTHR43135">
    <property type="entry name" value="ALPHA-D-RIBOSE 1-METHYLPHOSPHONATE 5-TRIPHOSPHATE DIPHOSPHATASE"/>
    <property type="match status" value="1"/>
</dbReference>
<feature type="chain" id="PRO_5016378859" evidence="1">
    <location>
        <begin position="21"/>
        <end position="475"/>
    </location>
</feature>
<dbReference type="AlphaFoldDB" id="A0A327QEY3"/>
<protein>
    <submittedName>
        <fullName evidence="3">Imidazolonepropionase-like amidohydrolase</fullName>
    </submittedName>
</protein>
<dbReference type="InterPro" id="IPR051781">
    <property type="entry name" value="Metallo-dep_Hydrolase"/>
</dbReference>
<keyword evidence="4" id="KW-1185">Reference proteome</keyword>
<dbReference type="Gene3D" id="3.30.110.90">
    <property type="entry name" value="Amidohydrolase"/>
    <property type="match status" value="1"/>
</dbReference>
<feature type="domain" description="Amidohydrolase-related" evidence="2">
    <location>
        <begin position="79"/>
        <end position="453"/>
    </location>
</feature>
<dbReference type="SUPFAM" id="SSF51556">
    <property type="entry name" value="Metallo-dependent hydrolases"/>
    <property type="match status" value="1"/>
</dbReference>
<dbReference type="Pfam" id="PF01979">
    <property type="entry name" value="Amidohydro_1"/>
    <property type="match status" value="1"/>
</dbReference>
<dbReference type="InterPro" id="IPR032466">
    <property type="entry name" value="Metal_Hydrolase"/>
</dbReference>
<dbReference type="RefSeq" id="WP_111598878.1">
    <property type="nucleotide sequence ID" value="NZ_QLLL01000006.1"/>
</dbReference>
<dbReference type="EMBL" id="QLLL01000006">
    <property type="protein sequence ID" value="RAJ02438.1"/>
    <property type="molecule type" value="Genomic_DNA"/>
</dbReference>
<dbReference type="OrthoDB" id="9797498at2"/>
<accession>A0A327QEY3</accession>
<sequence>MKLKNLFVAGASLLSLSLAAQQKQVDVLIKSGNIIDVKTGQVLKGRTVAIEKDKIIAVVADKDAKQFRAAKTLNARGKYIMPGLWDMHMHFGGGDSIIHENKNFLPLYLAHGVTSIRDAAADISPAVLAWRDSINKGTLQGPTIYTSGPKLEGYKSIWRGDIEIGTSEELQQALDSLQKLKVDFIKITDNTLSPALYMESIREARKRGYKVSAHIPNSIPMKDIVDAGLSSVEHLGYMVKAGINNEAEISHQIANGTLKGKDISAAIRANYDTSAAMAMYRYMAEHGTAVTPTLNGSYAIAYLDQNNHANDPYLLYLGKGLLNTYTWRVEMANKADAAAIKARHENFERTAAVLPLLQKAGVMILAGTDAGYLNSYNYPGIGIHSELALFVKYGLTPLQALQASVINGPAFMNKSQYGSIETGKLADVLILDANPLENISATEKIHAVVTKGSLLTRSDLDKMLTEIKRKTAMGL</sequence>
<reference evidence="3 4" key="1">
    <citation type="submission" date="2018-06" db="EMBL/GenBank/DDBJ databases">
        <title>Genomic Encyclopedia of Archaeal and Bacterial Type Strains, Phase II (KMG-II): from individual species to whole genera.</title>
        <authorList>
            <person name="Goeker M."/>
        </authorList>
    </citation>
    <scope>NUCLEOTIDE SEQUENCE [LARGE SCALE GENOMIC DNA]</scope>
    <source>
        <strain evidence="3 4">DSM 23857</strain>
    </source>
</reference>
<gene>
    <name evidence="3" type="ORF">LX64_03453</name>
</gene>
<evidence type="ECO:0000313" key="3">
    <source>
        <dbReference type="EMBL" id="RAJ02438.1"/>
    </source>
</evidence>
<dbReference type="InterPro" id="IPR006680">
    <property type="entry name" value="Amidohydro-rel"/>
</dbReference>
<evidence type="ECO:0000313" key="4">
    <source>
        <dbReference type="Proteomes" id="UP000249547"/>
    </source>
</evidence>
<evidence type="ECO:0000259" key="2">
    <source>
        <dbReference type="Pfam" id="PF01979"/>
    </source>
</evidence>
<dbReference type="Gene3D" id="2.30.40.10">
    <property type="entry name" value="Urease, subunit C, domain 1"/>
    <property type="match status" value="1"/>
</dbReference>
<dbReference type="GO" id="GO:0016810">
    <property type="term" value="F:hydrolase activity, acting on carbon-nitrogen (but not peptide) bonds"/>
    <property type="evidence" value="ECO:0007669"/>
    <property type="project" value="InterPro"/>
</dbReference>
<dbReference type="SUPFAM" id="SSF51338">
    <property type="entry name" value="Composite domain of metallo-dependent hydrolases"/>
    <property type="match status" value="1"/>
</dbReference>